<dbReference type="AlphaFoldDB" id="A0A0C3B4G8"/>
<evidence type="ECO:0000313" key="3">
    <source>
        <dbReference type="Proteomes" id="UP000054166"/>
    </source>
</evidence>
<dbReference type="STRING" id="765440.A0A0C3B4G8"/>
<feature type="compositionally biased region" description="Polar residues" evidence="1">
    <location>
        <begin position="103"/>
        <end position="115"/>
    </location>
</feature>
<feature type="region of interest" description="Disordered" evidence="1">
    <location>
        <begin position="82"/>
        <end position="120"/>
    </location>
</feature>
<dbReference type="Proteomes" id="UP000054166">
    <property type="component" value="Unassembled WGS sequence"/>
</dbReference>
<organism evidence="2 3">
    <name type="scientific">Piloderma croceum (strain F 1598)</name>
    <dbReference type="NCBI Taxonomy" id="765440"/>
    <lineage>
        <taxon>Eukaryota</taxon>
        <taxon>Fungi</taxon>
        <taxon>Dikarya</taxon>
        <taxon>Basidiomycota</taxon>
        <taxon>Agaricomycotina</taxon>
        <taxon>Agaricomycetes</taxon>
        <taxon>Agaricomycetidae</taxon>
        <taxon>Atheliales</taxon>
        <taxon>Atheliaceae</taxon>
        <taxon>Piloderma</taxon>
    </lineage>
</organism>
<reference evidence="3" key="2">
    <citation type="submission" date="2015-01" db="EMBL/GenBank/DDBJ databases">
        <title>Evolutionary Origins and Diversification of the Mycorrhizal Mutualists.</title>
        <authorList>
            <consortium name="DOE Joint Genome Institute"/>
            <consortium name="Mycorrhizal Genomics Consortium"/>
            <person name="Kohler A."/>
            <person name="Kuo A."/>
            <person name="Nagy L.G."/>
            <person name="Floudas D."/>
            <person name="Copeland A."/>
            <person name="Barry K.W."/>
            <person name="Cichocki N."/>
            <person name="Veneault-Fourrey C."/>
            <person name="LaButti K."/>
            <person name="Lindquist E.A."/>
            <person name="Lipzen A."/>
            <person name="Lundell T."/>
            <person name="Morin E."/>
            <person name="Murat C."/>
            <person name="Riley R."/>
            <person name="Ohm R."/>
            <person name="Sun H."/>
            <person name="Tunlid A."/>
            <person name="Henrissat B."/>
            <person name="Grigoriev I.V."/>
            <person name="Hibbett D.S."/>
            <person name="Martin F."/>
        </authorList>
    </citation>
    <scope>NUCLEOTIDE SEQUENCE [LARGE SCALE GENOMIC DNA]</scope>
    <source>
        <strain evidence="3">F 1598</strain>
    </source>
</reference>
<evidence type="ECO:0000256" key="1">
    <source>
        <dbReference type="SAM" id="MobiDB-lite"/>
    </source>
</evidence>
<dbReference type="InParanoid" id="A0A0C3B4G8"/>
<feature type="compositionally biased region" description="Low complexity" evidence="1">
    <location>
        <begin position="91"/>
        <end position="102"/>
    </location>
</feature>
<gene>
    <name evidence="2" type="ORF">PILCRDRAFT_16386</name>
</gene>
<accession>A0A0C3B4G8</accession>
<dbReference type="CDD" id="cd00303">
    <property type="entry name" value="retropepsin_like"/>
    <property type="match status" value="1"/>
</dbReference>
<protein>
    <recommendedName>
        <fullName evidence="4">Aspartic peptidase DDI1-type domain-containing protein</fullName>
    </recommendedName>
</protein>
<dbReference type="InterPro" id="IPR021109">
    <property type="entry name" value="Peptidase_aspartic_dom_sf"/>
</dbReference>
<name>A0A0C3B4G8_PILCF</name>
<dbReference type="OrthoDB" id="2799149at2759"/>
<dbReference type="Gene3D" id="2.40.70.10">
    <property type="entry name" value="Acid Proteases"/>
    <property type="match status" value="1"/>
</dbReference>
<proteinExistence type="predicted"/>
<evidence type="ECO:0000313" key="2">
    <source>
        <dbReference type="EMBL" id="KIM72172.1"/>
    </source>
</evidence>
<evidence type="ECO:0008006" key="4">
    <source>
        <dbReference type="Google" id="ProtNLM"/>
    </source>
</evidence>
<dbReference type="HOGENOM" id="CLU_548739_0_0_1"/>
<keyword evidence="3" id="KW-1185">Reference proteome</keyword>
<sequence length="497" mass="56166">MPTGGYLILGIPRMNMLKRTTKTMPVRMGHAQEQLPDIKNIRVSPPEKYAGEDDIENNKKDFMRVDLCGIAVTGLAATWNERSERSNIPKSTGSTSTPQQSTLNNRTNQVSNQEATPMRNDYPLNKYEEYIKVEDDEDEDPDIVYIHAVRASTDEELVEDVADTSSVSNGTPTTVESTNTSIDLTDILSDMTPNELLLTLSKNTWIEIYMHCKTQEEPNWTPPKIKIDVKRRKYSSKVGNKLLRMGYTYNEEELDSEWIQSLTVRDPIEFQELTGYWVPTQVQCESCRECTPDIREMIVCGEDSEVYTRSIIRCNNDTTEVIIRAMTEAPESTRAYRSSMRRPMGTMTRPIRENDEDLCLAAYVTMNRVKAYTLFDSESTTDAVSPNFTHVVNVPIYELEKPLTLQLGCAGSRSKINFGTESHIKFSSIANNTYLDIANLDKYDSILGTPFLRKHGIMLDFDHNEIVICGKMCIPALPKGEGAAVANNSPRKIKKGT</sequence>
<dbReference type="EMBL" id="KN833156">
    <property type="protein sequence ID" value="KIM72172.1"/>
    <property type="molecule type" value="Genomic_DNA"/>
</dbReference>
<reference evidence="2 3" key="1">
    <citation type="submission" date="2014-04" db="EMBL/GenBank/DDBJ databases">
        <authorList>
            <consortium name="DOE Joint Genome Institute"/>
            <person name="Kuo A."/>
            <person name="Tarkka M."/>
            <person name="Buscot F."/>
            <person name="Kohler A."/>
            <person name="Nagy L.G."/>
            <person name="Floudas D."/>
            <person name="Copeland A."/>
            <person name="Barry K.W."/>
            <person name="Cichocki N."/>
            <person name="Veneault-Fourrey C."/>
            <person name="LaButti K."/>
            <person name="Lindquist E.A."/>
            <person name="Lipzen A."/>
            <person name="Lundell T."/>
            <person name="Morin E."/>
            <person name="Murat C."/>
            <person name="Sun H."/>
            <person name="Tunlid A."/>
            <person name="Henrissat B."/>
            <person name="Grigoriev I.V."/>
            <person name="Hibbett D.S."/>
            <person name="Martin F."/>
            <person name="Nordberg H.P."/>
            <person name="Cantor M.N."/>
            <person name="Hua S.X."/>
        </authorList>
    </citation>
    <scope>NUCLEOTIDE SEQUENCE [LARGE SCALE GENOMIC DNA]</scope>
    <source>
        <strain evidence="2 3">F 1598</strain>
    </source>
</reference>